<proteinExistence type="predicted"/>
<dbReference type="Pfam" id="PF12505">
    <property type="entry name" value="DUF3712"/>
    <property type="match status" value="6"/>
</dbReference>
<keyword evidence="2" id="KW-0812">Transmembrane</keyword>
<evidence type="ECO:0000256" key="1">
    <source>
        <dbReference type="SAM" id="MobiDB-lite"/>
    </source>
</evidence>
<dbReference type="PANTHER" id="PTHR35895">
    <property type="entry name" value="CHROMOSOME 16, WHOLE GENOME SHOTGUN SEQUENCE"/>
    <property type="match status" value="1"/>
</dbReference>
<evidence type="ECO:0000256" key="2">
    <source>
        <dbReference type="SAM" id="Phobius"/>
    </source>
</evidence>
<keyword evidence="6" id="KW-1185">Reference proteome</keyword>
<dbReference type="InterPro" id="IPR046368">
    <property type="entry name" value="Tag1"/>
</dbReference>
<evidence type="ECO:0000313" key="5">
    <source>
        <dbReference type="Proteomes" id="UP000077671"/>
    </source>
</evidence>
<dbReference type="InterPro" id="IPR022185">
    <property type="entry name" value="DUF3712"/>
</dbReference>
<accession>A0A177VAW6</accession>
<feature type="region of interest" description="Disordered" evidence="1">
    <location>
        <begin position="2477"/>
        <end position="2565"/>
    </location>
</feature>
<dbReference type="Proteomes" id="UP000836402">
    <property type="component" value="Unassembled WGS sequence"/>
</dbReference>
<feature type="transmembrane region" description="Helical" evidence="2">
    <location>
        <begin position="65"/>
        <end position="91"/>
    </location>
</feature>
<name>A0A177VAW6_9BASI</name>
<organism evidence="4 5">
    <name type="scientific">Tilletia caries</name>
    <name type="common">wheat bunt fungus</name>
    <dbReference type="NCBI Taxonomy" id="13290"/>
    <lineage>
        <taxon>Eukaryota</taxon>
        <taxon>Fungi</taxon>
        <taxon>Dikarya</taxon>
        <taxon>Basidiomycota</taxon>
        <taxon>Ustilaginomycotina</taxon>
        <taxon>Exobasidiomycetes</taxon>
        <taxon>Tilletiales</taxon>
        <taxon>Tilletiaceae</taxon>
        <taxon>Tilletia</taxon>
    </lineage>
</organism>
<evidence type="ECO:0000313" key="4">
    <source>
        <dbReference type="EMBL" id="KAE8263965.1"/>
    </source>
</evidence>
<keyword evidence="2" id="KW-1133">Transmembrane helix</keyword>
<dbReference type="Proteomes" id="UP000077671">
    <property type="component" value="Unassembled WGS sequence"/>
</dbReference>
<feature type="region of interest" description="Disordered" evidence="1">
    <location>
        <begin position="1"/>
        <end position="34"/>
    </location>
</feature>
<comment type="caution">
    <text evidence="4">The sequence shown here is derived from an EMBL/GenBank/DDBJ whole genome shotgun (WGS) entry which is preliminary data.</text>
</comment>
<gene>
    <name evidence="4" type="ORF">A4X03_0g1289</name>
    <name evidence="3" type="ORF">JKIAZH3_G3033</name>
</gene>
<evidence type="ECO:0000313" key="6">
    <source>
        <dbReference type="Proteomes" id="UP000836402"/>
    </source>
</evidence>
<dbReference type="PANTHER" id="PTHR35895:SF1">
    <property type="entry name" value="LIPID-BINDING SERUM GLYCOPROTEIN C-TERMINAL DOMAIN-CONTAINING PROTEIN"/>
    <property type="match status" value="1"/>
</dbReference>
<reference evidence="4" key="1">
    <citation type="submission" date="2016-04" db="EMBL/GenBank/DDBJ databases">
        <authorList>
            <person name="Nguyen H.D."/>
            <person name="Kesanakurti P."/>
            <person name="Cullis J."/>
            <person name="Levesque C.A."/>
            <person name="Hambleton S."/>
        </authorList>
    </citation>
    <scope>NUCLEOTIDE SEQUENCE</scope>
    <source>
        <strain evidence="4">DAOMC 238032</strain>
    </source>
</reference>
<dbReference type="SUPFAM" id="SSF117070">
    <property type="entry name" value="LEA14-like"/>
    <property type="match status" value="1"/>
</dbReference>
<sequence length="2565" mass="271409">MAEQPERPPTAASYGSRDALRQRNAPTPVGPPTEGRFVPGATPIGFLAARKGFYGRKLTGKKTGFCCLFLAPPIIIIALIIALIPVLWAIANHALHTAQIHVYSSNLTSLSNDTFPLTLDGQIKKTGIFPAHIFFREPVQVYWNTPPPNLVEKRLGEFRLDRVGAALGHARLRQLTQFNISDEFAFGQFTEFLVTQEEFTWNLNCSNVHVKAFSFLPTFKNLQFRKHVVFKGMSNFTDVKILDFQLPGDDPAGGITLAVKTSITNPSPFGVEIGNLNLDLYYKGMYLGPASAANVNLTTGRNIIDLTGRLVPHLDNQTELDLMGELFTGYINGDTLPTVAYGRSTTQTNGETISWLSQGIKALVLQVPLKAPEPIEPIKAIAIDYLSLVYKESTPWTPEIFSKALTGQIGLPFGFSLDIVSTSNSITILYENATVGSLEGAFSNSSTKLELISAGQTAGTLDITLPQTPLVLPNNTEAAHQELVNFENAFTYGQAAGFQLNGSAKALTNTPIGQVLLNGIKFNVPTGLRGLEGLTKFPTVINSVDVTGGTKDALQLNVNTSLVNPSNLNLSVGDTTFLLFNQVLLGNVTLPDLNLAIGTNTVIGQANFDPNRDPIGVETLNRFVSGVSTQLNITGFNGSSPIASLAPVLGGLSLNASLPGLKDSLVQYANLTVLDTTGIVNNIAQTRVGLNNPFSAPLTITRIASNVSSHGIFVASINTPLDFPAAPKTVTGSPLFDLTLNLFPPDIFALVRALAIQSGQNVALIDGIVALGGYTLTQTTDANTAIRPDVNRRSLSAEESDAEVVERDSFVREEDSELASMLMDVRSNPGALPELFDERDDPSSQDLVQFAKRDNIYTGFNLPSYVDRAFEFATANIQIESDVTIGEYETKLAFSQLNVPLNTDATLNKLLPVLAQPIVQKIVDGAILGLDTITILDPQQNSFATALTGSITNAGPFDATIKFPQGLTISWEGSPLGRIAFPDINSVGDVGAQFNLTAQFQVADVGRLTDFTKVLLTEPSFVWTISGEGLTVDAIGISVSNITLTKQVQLRGFNGLQGDVIINSFDLPYDDPAGGIHLTVDATINNPSSVGVQLSRFGVSVDANGTFLGPQAAANAFTLAPMSQSPLSLVGRLVPQSGSGLDVLSALFTRVVHDQSTDLVVNGDYAGPASVTWLNDAIKVLSIPVVLPAIKFEVIKSITLKQLSLYFSEDNEWSPPASSTDTVADFFLPFGFPINIQTVQGDFIDNYLNTDIATLAIPRTDVRTDVQNRVIYLQFQNVALASPNNAHSQFSQFIADTTARDSVTFGLHGFTTAGASTAAGFVTISDIPFDVQSSLAGVQNLNARPAVVSQLDVYHGYSDFLEIRLVTTVFNPSNLTIGLGTVQFNTDFQNQVIGQAVLTDLVLVPGVNDLPTQLRYAPRGNAATAAGVQVLENYVQNVTSRVTVDGYPGSTPIDSLKQALSGIELQTDIPSLGKLLIVAAAIEFPADIGFTGLASATFTLANPFTASINLFTVKAIASYAGIVLGTIDSDISKNPVRAPGHETVTSYPLPFMFTRNLTDIVAFIIARADGAGKNIGPLVTLFPYIPQGVYTGDVTAVPLNDSVPCDSGTGPDIRGSIIDLLKGLTTDLSISTNLALDDYRTALAFTQSGVPTNTDESAVNIIGIVGPPVVQTIVDGAELSFSQANLTQLTDDGFEVSLLGSLLNTGPLDAYIEFQEPVTVTWQGRKIATIDLPAICATAGEGVPEYRATGQLKITDQKGFTDFTIAALQDPSFVWTISTNKLRVSAIGFQFNNVVLTKDVTFQAFNKLPGVTINSFDIPSQNSNSLNIVTGTTIPSPATLGIDLGTANFEIFFMGTDIGPVSSNGLVLAPMSETNATLKGEIQQQRGNDLKNLGILFSQYLAGNDSSLQIKGVSVISSAQPNSPVSWLTKAFKTLVLNVTLKGRIFTIISAITISDLEVFINGDPSDSYVVPSTNNKTVATFSNPFNFDLTPLQAGPKIIINYEGVDTARLDLPLAKLGSSDTSSGPNDSADLQLNWNKQDLVAIDRSQFGKFFAQLTDKDSATFRLDGSTDVVARTVVGDVTITDIPINVNTTLEGINSFDGTAVTDNVIVDSATGAAIFIDLDVTLQNPSALTVHTKDLSLPVFYSGLDGKGASTLVGRAVIPELDLLPGSNNVSTKFRYSPSDSNNTIAQELIQAYIQPQGGKGPPITTDVDIKGIANADPALTPYASLEPAIEGLSLKTSIKGIGSSIVTHVYVTLDLLKLFAGPNGNAIVRSKFDAINNLPVPVQIIQLDTDISSLNSPSPAAARFEAKFDNLVLPAASRAGVPNGKVTSPEFETYLLQGLLDENGRSVGLVTGPLNLANLIRARIDGAYDLEGLHYNENEVPVSYSIALGDGTVNDFGNTEDLIGGLFAAIGGLTGIEIGQIVGNLSNATIEILKGDQIFGATLLPILCDRAGSILSPVLNSLFDCPAQTTSSSATSTSTSSSSGLGTATTSLATTTTDAPSSTESASGSSSSTKDAPASTSAASTTSGNSSGSSSSSGGDGSASRTARPASTAATSSA</sequence>
<reference evidence="4" key="2">
    <citation type="journal article" date="2019" name="IMA Fungus">
        <title>Genome sequencing and comparison of five Tilletia species to identify candidate genes for the detection of regulated species infecting wheat.</title>
        <authorList>
            <person name="Nguyen H.D.T."/>
            <person name="Sultana T."/>
            <person name="Kesanakurti P."/>
            <person name="Hambleton S."/>
        </authorList>
    </citation>
    <scope>NUCLEOTIDE SEQUENCE</scope>
    <source>
        <strain evidence="4">DAOMC 238032</strain>
    </source>
</reference>
<protein>
    <submittedName>
        <fullName evidence="4">Uncharacterized protein</fullName>
    </submittedName>
</protein>
<dbReference type="EMBL" id="CAJHJG010000249">
    <property type="protein sequence ID" value="CAD6899836.1"/>
    <property type="molecule type" value="Genomic_DNA"/>
</dbReference>
<reference evidence="3" key="3">
    <citation type="submission" date="2020-10" db="EMBL/GenBank/DDBJ databases">
        <authorList>
            <person name="Sedaghatjoo S."/>
        </authorList>
    </citation>
    <scope>NUCLEOTIDE SEQUENCE</scope>
    <source>
        <strain evidence="3">AZH3</strain>
    </source>
</reference>
<dbReference type="EMBL" id="LWDD02000100">
    <property type="protein sequence ID" value="KAE8263965.1"/>
    <property type="molecule type" value="Genomic_DNA"/>
</dbReference>
<keyword evidence="2" id="KW-0472">Membrane</keyword>
<dbReference type="GO" id="GO:0000329">
    <property type="term" value="C:fungal-type vacuole membrane"/>
    <property type="evidence" value="ECO:0007669"/>
    <property type="project" value="InterPro"/>
</dbReference>
<evidence type="ECO:0000313" key="3">
    <source>
        <dbReference type="EMBL" id="CAD6899836.1"/>
    </source>
</evidence>